<dbReference type="AlphaFoldDB" id="A0AAD8F6X6"/>
<reference evidence="1" key="1">
    <citation type="journal article" date="2023" name="PLoS Negl. Trop. Dis.">
        <title>A genome sequence for Biomphalaria pfeifferi, the major vector snail for the human-infecting parasite Schistosoma mansoni.</title>
        <authorList>
            <person name="Bu L."/>
            <person name="Lu L."/>
            <person name="Laidemitt M.R."/>
            <person name="Zhang S.M."/>
            <person name="Mutuku M."/>
            <person name="Mkoji G."/>
            <person name="Steinauer M."/>
            <person name="Loker E.S."/>
        </authorList>
    </citation>
    <scope>NUCLEOTIDE SEQUENCE</scope>
    <source>
        <strain evidence="1">KasaAsao</strain>
    </source>
</reference>
<keyword evidence="2" id="KW-1185">Reference proteome</keyword>
<organism evidence="1 2">
    <name type="scientific">Biomphalaria pfeifferi</name>
    <name type="common">Bloodfluke planorb</name>
    <name type="synonym">Freshwater snail</name>
    <dbReference type="NCBI Taxonomy" id="112525"/>
    <lineage>
        <taxon>Eukaryota</taxon>
        <taxon>Metazoa</taxon>
        <taxon>Spiralia</taxon>
        <taxon>Lophotrochozoa</taxon>
        <taxon>Mollusca</taxon>
        <taxon>Gastropoda</taxon>
        <taxon>Heterobranchia</taxon>
        <taxon>Euthyneura</taxon>
        <taxon>Panpulmonata</taxon>
        <taxon>Hygrophila</taxon>
        <taxon>Lymnaeoidea</taxon>
        <taxon>Planorbidae</taxon>
        <taxon>Biomphalaria</taxon>
    </lineage>
</organism>
<evidence type="ECO:0000313" key="1">
    <source>
        <dbReference type="EMBL" id="KAK0053987.1"/>
    </source>
</evidence>
<accession>A0AAD8F6X6</accession>
<sequence>MATHEGPLGLGDHELLYSLHVLICPSLPSPIHIFWTPHQVCATPSTFWTPHQVYDKPSTFWTPHQVYDKPSTFWTPHQVYDKPSTF</sequence>
<dbReference type="Proteomes" id="UP001233172">
    <property type="component" value="Unassembled WGS sequence"/>
</dbReference>
<comment type="caution">
    <text evidence="1">The sequence shown here is derived from an EMBL/GenBank/DDBJ whole genome shotgun (WGS) entry which is preliminary data.</text>
</comment>
<dbReference type="EMBL" id="JASAOG010000081">
    <property type="protein sequence ID" value="KAK0053987.1"/>
    <property type="molecule type" value="Genomic_DNA"/>
</dbReference>
<reference evidence="1" key="2">
    <citation type="submission" date="2023-04" db="EMBL/GenBank/DDBJ databases">
        <authorList>
            <person name="Bu L."/>
            <person name="Lu L."/>
            <person name="Laidemitt M.R."/>
            <person name="Zhang S.M."/>
            <person name="Mutuku M."/>
            <person name="Mkoji G."/>
            <person name="Steinauer M."/>
            <person name="Loker E.S."/>
        </authorList>
    </citation>
    <scope>NUCLEOTIDE SEQUENCE</scope>
    <source>
        <strain evidence="1">KasaAsao</strain>
        <tissue evidence="1">Whole Snail</tissue>
    </source>
</reference>
<proteinExistence type="predicted"/>
<name>A0AAD8F6X6_BIOPF</name>
<protein>
    <submittedName>
        <fullName evidence="1">Histidine-rich glycoprotein</fullName>
    </submittedName>
</protein>
<gene>
    <name evidence="1" type="ORF">Bpfe_016478</name>
</gene>
<evidence type="ECO:0000313" key="2">
    <source>
        <dbReference type="Proteomes" id="UP001233172"/>
    </source>
</evidence>